<dbReference type="GeneID" id="19736178"/>
<evidence type="ECO:0000313" key="1">
    <source>
        <dbReference type="EMBL" id="AHL18594.1"/>
    </source>
</evidence>
<dbReference type="Proteomes" id="UP000026991">
    <property type="component" value="Segment"/>
</dbReference>
<evidence type="ECO:0000313" key="2">
    <source>
        <dbReference type="Proteomes" id="UP000026991"/>
    </source>
</evidence>
<sequence length="123" mass="13502">MSNKDEMIYQEDGTIEVSKEFLNNMLVLSTLVKLSTLLDGTMKMVDDAIKEETISETVYDYTTNTIESSLKAIKALLLLTEGLDNMDIPVGGESSDIDVLSIVLALDAVIEEADRVIEGNKLV</sequence>
<organism evidence="1 2">
    <name type="scientific">Listeria phage LP-114</name>
    <dbReference type="NCBI Taxonomy" id="1458857"/>
    <lineage>
        <taxon>Viruses</taxon>
        <taxon>Duplodnaviria</taxon>
        <taxon>Heunggongvirae</taxon>
        <taxon>Uroviricota</taxon>
        <taxon>Caudoviricetes</taxon>
        <taxon>Homburgvirus</taxon>
        <taxon>Homburgvirus LP114</taxon>
    </lineage>
</organism>
<proteinExistence type="predicted"/>
<dbReference type="RefSeq" id="YP_009045060.1">
    <property type="nucleotide sequence ID" value="NC_024392.1"/>
</dbReference>
<dbReference type="OrthoDB" id="18706at10239"/>
<accession>A0A059T629</accession>
<protein>
    <submittedName>
        <fullName evidence="1">Uncharacterized protein</fullName>
    </submittedName>
</protein>
<dbReference type="EMBL" id="KJ094021">
    <property type="protein sequence ID" value="AHL18594.1"/>
    <property type="molecule type" value="Genomic_DNA"/>
</dbReference>
<keyword evidence="2" id="KW-1185">Reference proteome</keyword>
<gene>
    <name evidence="1" type="ORF">LP114_005</name>
</gene>
<reference evidence="1 2" key="1">
    <citation type="journal article" date="2014" name="Appl. Environ. Microbiol.">
        <title>Comparative genomic and morphological analysis of Listeria phages isolated from farm environments.</title>
        <authorList>
            <person name="Denes T."/>
            <person name="Vongkamjan K."/>
            <person name="Ackermann H.W."/>
            <person name="Moreno Switt A.I."/>
            <person name="Wiedmann M."/>
            <person name="den Bakker H.C."/>
        </authorList>
    </citation>
    <scope>NUCLEOTIDE SEQUENCE [LARGE SCALE GENOMIC DNA]</scope>
</reference>
<name>A0A059T629_9CAUD</name>
<dbReference type="KEGG" id="vg:19736178"/>